<dbReference type="SMART" id="SM00382">
    <property type="entry name" value="AAA"/>
    <property type="match status" value="1"/>
</dbReference>
<evidence type="ECO:0000313" key="9">
    <source>
        <dbReference type="Proteomes" id="UP000631694"/>
    </source>
</evidence>
<dbReference type="Proteomes" id="UP000631694">
    <property type="component" value="Unassembled WGS sequence"/>
</dbReference>
<dbReference type="PROSITE" id="PS50893">
    <property type="entry name" value="ABC_TRANSPORTER_2"/>
    <property type="match status" value="1"/>
</dbReference>
<accession>A0A931I4Q3</accession>
<dbReference type="PANTHER" id="PTHR42794">
    <property type="entry name" value="HEMIN IMPORT ATP-BINDING PROTEIN HMUV"/>
    <property type="match status" value="1"/>
</dbReference>
<evidence type="ECO:0000256" key="5">
    <source>
        <dbReference type="ARBA" id="ARBA00022967"/>
    </source>
</evidence>
<dbReference type="PANTHER" id="PTHR42794:SF1">
    <property type="entry name" value="HEMIN IMPORT ATP-BINDING PROTEIN HMUV"/>
    <property type="match status" value="1"/>
</dbReference>
<dbReference type="InterPro" id="IPR003439">
    <property type="entry name" value="ABC_transporter-like_ATP-bd"/>
</dbReference>
<evidence type="ECO:0000259" key="7">
    <source>
        <dbReference type="PROSITE" id="PS50893"/>
    </source>
</evidence>
<keyword evidence="5" id="KW-1278">Translocase</keyword>
<dbReference type="InterPro" id="IPR003593">
    <property type="entry name" value="AAA+_ATPase"/>
</dbReference>
<name>A0A931I4Q3_9HYPH</name>
<dbReference type="CDD" id="cd03214">
    <property type="entry name" value="ABC_Iron-Siderophores_B12_Hemin"/>
    <property type="match status" value="1"/>
</dbReference>
<keyword evidence="4 8" id="KW-0067">ATP-binding</keyword>
<evidence type="ECO:0000256" key="1">
    <source>
        <dbReference type="ARBA" id="ARBA00005417"/>
    </source>
</evidence>
<keyword evidence="9" id="KW-1185">Reference proteome</keyword>
<comment type="function">
    <text evidence="6">Part of the ABC transporter complex HmuTUV involved in hemin import. Responsible for energy coupling to the transport system.</text>
</comment>
<proteinExistence type="inferred from homology"/>
<keyword evidence="2" id="KW-0813">Transport</keyword>
<dbReference type="GO" id="GO:0016887">
    <property type="term" value="F:ATP hydrolysis activity"/>
    <property type="evidence" value="ECO:0007669"/>
    <property type="project" value="InterPro"/>
</dbReference>
<dbReference type="GO" id="GO:0005524">
    <property type="term" value="F:ATP binding"/>
    <property type="evidence" value="ECO:0007669"/>
    <property type="project" value="UniProtKB-KW"/>
</dbReference>
<protein>
    <submittedName>
        <fullName evidence="8">ABC transporter ATP-binding protein</fullName>
    </submittedName>
</protein>
<dbReference type="Gene3D" id="3.40.50.300">
    <property type="entry name" value="P-loop containing nucleotide triphosphate hydrolases"/>
    <property type="match status" value="1"/>
</dbReference>
<evidence type="ECO:0000313" key="8">
    <source>
        <dbReference type="EMBL" id="MBH0239877.1"/>
    </source>
</evidence>
<evidence type="ECO:0000256" key="3">
    <source>
        <dbReference type="ARBA" id="ARBA00022741"/>
    </source>
</evidence>
<evidence type="ECO:0000256" key="2">
    <source>
        <dbReference type="ARBA" id="ARBA00022448"/>
    </source>
</evidence>
<sequence length="276" mass="29125">MRLDARGLSLTRGGHRILDGVDVALRAGEFVAVVGPNGAGKSSLLRLLAGLARPDAGEIACDGVPLGKLPPRTRARSIAYLEQRAAVHWPMRVDEIVALGRLPSRGPLGAATSADAAAIAAAMEMTTTTALAGRRADTLSGGERMRVLLARALAVGAPLLLADEPVAALDPHHQLHVMATLRETARRGAGVMIVLHDLALATRFCDRVVLLAAGRCLADGPPAEVLDDRRLAEAYAVDVLRGSEGGEPWILPWRRLAPAGVVRTGRDDQSKPEETR</sequence>
<dbReference type="PROSITE" id="PS00211">
    <property type="entry name" value="ABC_TRANSPORTER_1"/>
    <property type="match status" value="1"/>
</dbReference>
<dbReference type="AlphaFoldDB" id="A0A931I4Q3"/>
<keyword evidence="3" id="KW-0547">Nucleotide-binding</keyword>
<feature type="domain" description="ABC transporter" evidence="7">
    <location>
        <begin position="3"/>
        <end position="238"/>
    </location>
</feature>
<dbReference type="SUPFAM" id="SSF52540">
    <property type="entry name" value="P-loop containing nucleoside triphosphate hydrolases"/>
    <property type="match status" value="1"/>
</dbReference>
<dbReference type="EMBL" id="JADZLT010000056">
    <property type="protein sequence ID" value="MBH0239877.1"/>
    <property type="molecule type" value="Genomic_DNA"/>
</dbReference>
<dbReference type="InterPro" id="IPR017871">
    <property type="entry name" value="ABC_transporter-like_CS"/>
</dbReference>
<organism evidence="8 9">
    <name type="scientific">Methylobrevis albus</name>
    <dbReference type="NCBI Taxonomy" id="2793297"/>
    <lineage>
        <taxon>Bacteria</taxon>
        <taxon>Pseudomonadati</taxon>
        <taxon>Pseudomonadota</taxon>
        <taxon>Alphaproteobacteria</taxon>
        <taxon>Hyphomicrobiales</taxon>
        <taxon>Pleomorphomonadaceae</taxon>
        <taxon>Methylobrevis</taxon>
    </lineage>
</organism>
<reference evidence="8" key="1">
    <citation type="submission" date="2020-12" db="EMBL/GenBank/DDBJ databases">
        <title>Methylobrevis albus sp. nov., isolated from fresh water lack sediment.</title>
        <authorList>
            <person name="Zou Q."/>
        </authorList>
    </citation>
    <scope>NUCLEOTIDE SEQUENCE</scope>
    <source>
        <strain evidence="8">L22</strain>
    </source>
</reference>
<comment type="caution">
    <text evidence="8">The sequence shown here is derived from an EMBL/GenBank/DDBJ whole genome shotgun (WGS) entry which is preliminary data.</text>
</comment>
<comment type="similarity">
    <text evidence="1">Belongs to the ABC transporter superfamily.</text>
</comment>
<evidence type="ECO:0000256" key="6">
    <source>
        <dbReference type="ARBA" id="ARBA00037066"/>
    </source>
</evidence>
<dbReference type="RefSeq" id="WP_197312948.1">
    <property type="nucleotide sequence ID" value="NZ_JADZLT010000056.1"/>
</dbReference>
<gene>
    <name evidence="8" type="ORF">I5731_18800</name>
</gene>
<evidence type="ECO:0000256" key="4">
    <source>
        <dbReference type="ARBA" id="ARBA00022840"/>
    </source>
</evidence>
<dbReference type="Pfam" id="PF00005">
    <property type="entry name" value="ABC_tran"/>
    <property type="match status" value="1"/>
</dbReference>
<dbReference type="InterPro" id="IPR027417">
    <property type="entry name" value="P-loop_NTPase"/>
</dbReference>